<protein>
    <submittedName>
        <fullName evidence="2">Uncharacterized protein</fullName>
    </submittedName>
</protein>
<dbReference type="HOGENOM" id="CLU_1704344_0_0_1"/>
<dbReference type="AlphaFoldDB" id="A0A067TIA6"/>
<keyword evidence="3" id="KW-1185">Reference proteome</keyword>
<organism evidence="2 3">
    <name type="scientific">Galerina marginata (strain CBS 339.88)</name>
    <dbReference type="NCBI Taxonomy" id="685588"/>
    <lineage>
        <taxon>Eukaryota</taxon>
        <taxon>Fungi</taxon>
        <taxon>Dikarya</taxon>
        <taxon>Basidiomycota</taxon>
        <taxon>Agaricomycotina</taxon>
        <taxon>Agaricomycetes</taxon>
        <taxon>Agaricomycetidae</taxon>
        <taxon>Agaricales</taxon>
        <taxon>Agaricineae</taxon>
        <taxon>Strophariaceae</taxon>
        <taxon>Galerina</taxon>
    </lineage>
</organism>
<evidence type="ECO:0000313" key="2">
    <source>
        <dbReference type="EMBL" id="KDR82072.1"/>
    </source>
</evidence>
<evidence type="ECO:0000256" key="1">
    <source>
        <dbReference type="SAM" id="MobiDB-lite"/>
    </source>
</evidence>
<feature type="compositionally biased region" description="Basic and acidic residues" evidence="1">
    <location>
        <begin position="67"/>
        <end position="80"/>
    </location>
</feature>
<name>A0A067TIA6_GALM3</name>
<proteinExistence type="predicted"/>
<gene>
    <name evidence="2" type="ORF">GALMADRAFT_152855</name>
</gene>
<dbReference type="Proteomes" id="UP000027222">
    <property type="component" value="Unassembled WGS sequence"/>
</dbReference>
<dbReference type="OrthoDB" id="3083362at2759"/>
<dbReference type="EMBL" id="KL142370">
    <property type="protein sequence ID" value="KDR82072.1"/>
    <property type="molecule type" value="Genomic_DNA"/>
</dbReference>
<reference evidence="3" key="1">
    <citation type="journal article" date="2014" name="Proc. Natl. Acad. Sci. U.S.A.">
        <title>Extensive sampling of basidiomycete genomes demonstrates inadequacy of the white-rot/brown-rot paradigm for wood decay fungi.</title>
        <authorList>
            <person name="Riley R."/>
            <person name="Salamov A.A."/>
            <person name="Brown D.W."/>
            <person name="Nagy L.G."/>
            <person name="Floudas D."/>
            <person name="Held B.W."/>
            <person name="Levasseur A."/>
            <person name="Lombard V."/>
            <person name="Morin E."/>
            <person name="Otillar R."/>
            <person name="Lindquist E.A."/>
            <person name="Sun H."/>
            <person name="LaButti K.M."/>
            <person name="Schmutz J."/>
            <person name="Jabbour D."/>
            <person name="Luo H."/>
            <person name="Baker S.E."/>
            <person name="Pisabarro A.G."/>
            <person name="Walton J.D."/>
            <person name="Blanchette R.A."/>
            <person name="Henrissat B."/>
            <person name="Martin F."/>
            <person name="Cullen D."/>
            <person name="Hibbett D.S."/>
            <person name="Grigoriev I.V."/>
        </authorList>
    </citation>
    <scope>NUCLEOTIDE SEQUENCE [LARGE SCALE GENOMIC DNA]</scope>
    <source>
        <strain evidence="3">CBS 339.88</strain>
    </source>
</reference>
<sequence>MSLSRIPLPSISLVLASDEAIFPGPKKFEAEASVRTSSSIPAHLMKTIDLRNEASFEAVQFSYHHSDDLATDDGHEDTSDTKTIFKGKRPGTSRGFRSDRASSYKIKHTVTLIMSACRRFMPVKTTQSTLRKAAQY</sequence>
<evidence type="ECO:0000313" key="3">
    <source>
        <dbReference type="Proteomes" id="UP000027222"/>
    </source>
</evidence>
<feature type="region of interest" description="Disordered" evidence="1">
    <location>
        <begin position="67"/>
        <end position="100"/>
    </location>
</feature>
<accession>A0A067TIA6</accession>